<sequence length="256" mass="29570">MIRDFDELQEKARMQVINSHKKITVRLYNKSRNIAYNTKVYRLALEGSISKIAAYVGVKLGKKIVESVPVVGTIIGIAVGLGAKALVNYVENKRLDNKLNESLKKYTKGERLLQDVSELCNSNSQKMPQILEYLERNLIKFSRAIEECNKANEKVANLPIYLNEYNEALFECAEKYNEVMHYVNKVSAALMYIEEFVGPFNEMLTQHTRNIQQIPDDLKIKFNQHIKAYDELDNQIKRIELENQIKAMQQNSFGPF</sequence>
<evidence type="ECO:0000313" key="3">
    <source>
        <dbReference type="Proteomes" id="UP000219452"/>
    </source>
</evidence>
<gene>
    <name evidence="2" type="ORF">SAMN06269250_3274</name>
</gene>
<name>A0A286G3A4_9BACT</name>
<proteinExistence type="predicted"/>
<organism evidence="2 3">
    <name type="scientific">Spirosoma fluviale</name>
    <dbReference type="NCBI Taxonomy" id="1597977"/>
    <lineage>
        <taxon>Bacteria</taxon>
        <taxon>Pseudomonadati</taxon>
        <taxon>Bacteroidota</taxon>
        <taxon>Cytophagia</taxon>
        <taxon>Cytophagales</taxon>
        <taxon>Cytophagaceae</taxon>
        <taxon>Spirosoma</taxon>
    </lineage>
</organism>
<keyword evidence="1" id="KW-0175">Coiled coil</keyword>
<protein>
    <submittedName>
        <fullName evidence="2">Uncharacterized protein</fullName>
    </submittedName>
</protein>
<keyword evidence="3" id="KW-1185">Reference proteome</keyword>
<evidence type="ECO:0000313" key="2">
    <source>
        <dbReference type="EMBL" id="SOD90030.1"/>
    </source>
</evidence>
<reference evidence="3" key="1">
    <citation type="submission" date="2017-09" db="EMBL/GenBank/DDBJ databases">
        <authorList>
            <person name="Varghese N."/>
            <person name="Submissions S."/>
        </authorList>
    </citation>
    <scope>NUCLEOTIDE SEQUENCE [LARGE SCALE GENOMIC DNA]</scope>
    <source>
        <strain evidence="3">DSM 29961</strain>
    </source>
</reference>
<dbReference type="EMBL" id="OCNH01000002">
    <property type="protein sequence ID" value="SOD90030.1"/>
    <property type="molecule type" value="Genomic_DNA"/>
</dbReference>
<evidence type="ECO:0000256" key="1">
    <source>
        <dbReference type="SAM" id="Coils"/>
    </source>
</evidence>
<accession>A0A286G3A4</accession>
<feature type="coiled-coil region" evidence="1">
    <location>
        <begin position="222"/>
        <end position="249"/>
    </location>
</feature>
<dbReference type="RefSeq" id="WP_097126829.1">
    <property type="nucleotide sequence ID" value="NZ_OCNH01000002.1"/>
</dbReference>
<dbReference type="AlphaFoldDB" id="A0A286G3A4"/>
<dbReference type="Proteomes" id="UP000219452">
    <property type="component" value="Unassembled WGS sequence"/>
</dbReference>